<reference evidence="2" key="1">
    <citation type="submission" date="2021-06" db="EMBL/GenBank/DDBJ databases">
        <authorList>
            <person name="Kallberg Y."/>
            <person name="Tangrot J."/>
            <person name="Rosling A."/>
        </authorList>
    </citation>
    <scope>NUCLEOTIDE SEQUENCE</scope>
    <source>
        <strain evidence="2">CL551</strain>
    </source>
</reference>
<dbReference type="Proteomes" id="UP000789342">
    <property type="component" value="Unassembled WGS sequence"/>
</dbReference>
<dbReference type="AlphaFoldDB" id="A0A9N9FPW7"/>
<organism evidence="2 3">
    <name type="scientific">Acaulospora morrowiae</name>
    <dbReference type="NCBI Taxonomy" id="94023"/>
    <lineage>
        <taxon>Eukaryota</taxon>
        <taxon>Fungi</taxon>
        <taxon>Fungi incertae sedis</taxon>
        <taxon>Mucoromycota</taxon>
        <taxon>Glomeromycotina</taxon>
        <taxon>Glomeromycetes</taxon>
        <taxon>Diversisporales</taxon>
        <taxon>Acaulosporaceae</taxon>
        <taxon>Acaulospora</taxon>
    </lineage>
</organism>
<dbReference type="OrthoDB" id="2449730at2759"/>
<feature type="region of interest" description="Disordered" evidence="1">
    <location>
        <begin position="133"/>
        <end position="166"/>
    </location>
</feature>
<dbReference type="Gene3D" id="2.40.70.10">
    <property type="entry name" value="Acid Proteases"/>
    <property type="match status" value="1"/>
</dbReference>
<dbReference type="EMBL" id="CAJVPV010003292">
    <property type="protein sequence ID" value="CAG8548201.1"/>
    <property type="molecule type" value="Genomic_DNA"/>
</dbReference>
<sequence>MDRLKLKIEEKSTTSVVSVTGVRTRALDNINNLKISVQGTLILTHLQVIDSKDELLLLGNDWFEKVKAQIYIDEQKLIVKYDGKKIKIPITNDKERKVPANETDSNEQSDDEEVDNVLNNIIYEKEDVEEKKGYFSKEARDGSDSNEEACPEELDPAAYLSQIKEP</sequence>
<evidence type="ECO:0000313" key="2">
    <source>
        <dbReference type="EMBL" id="CAG8548201.1"/>
    </source>
</evidence>
<evidence type="ECO:0000256" key="1">
    <source>
        <dbReference type="SAM" id="MobiDB-lite"/>
    </source>
</evidence>
<protein>
    <submittedName>
        <fullName evidence="2">11648_t:CDS:1</fullName>
    </submittedName>
</protein>
<dbReference type="InterPro" id="IPR021109">
    <property type="entry name" value="Peptidase_aspartic_dom_sf"/>
</dbReference>
<feature type="compositionally biased region" description="Acidic residues" evidence="1">
    <location>
        <begin position="104"/>
        <end position="115"/>
    </location>
</feature>
<gene>
    <name evidence="2" type="ORF">AMORRO_LOCUS5445</name>
</gene>
<comment type="caution">
    <text evidence="2">The sequence shown here is derived from an EMBL/GenBank/DDBJ whole genome shotgun (WGS) entry which is preliminary data.</text>
</comment>
<feature type="compositionally biased region" description="Basic and acidic residues" evidence="1">
    <location>
        <begin position="133"/>
        <end position="143"/>
    </location>
</feature>
<keyword evidence="3" id="KW-1185">Reference proteome</keyword>
<accession>A0A9N9FPW7</accession>
<proteinExistence type="predicted"/>
<name>A0A9N9FPW7_9GLOM</name>
<evidence type="ECO:0000313" key="3">
    <source>
        <dbReference type="Proteomes" id="UP000789342"/>
    </source>
</evidence>
<feature type="compositionally biased region" description="Acidic residues" evidence="1">
    <location>
        <begin position="144"/>
        <end position="155"/>
    </location>
</feature>
<feature type="region of interest" description="Disordered" evidence="1">
    <location>
        <begin position="92"/>
        <end position="116"/>
    </location>
</feature>